<organism evidence="1 2">
    <name type="scientific">Methylogaea oryzae</name>
    <dbReference type="NCBI Taxonomy" id="1295382"/>
    <lineage>
        <taxon>Bacteria</taxon>
        <taxon>Pseudomonadati</taxon>
        <taxon>Pseudomonadota</taxon>
        <taxon>Gammaproteobacteria</taxon>
        <taxon>Methylococcales</taxon>
        <taxon>Methylococcaceae</taxon>
        <taxon>Methylogaea</taxon>
    </lineage>
</organism>
<reference evidence="1" key="1">
    <citation type="submission" date="2019-06" db="EMBL/GenBank/DDBJ databases">
        <title>Complete genome sequence of Methylogaea oryzae strain JCM16910.</title>
        <authorList>
            <person name="Asakawa S."/>
        </authorList>
    </citation>
    <scope>NUCLEOTIDE SEQUENCE</scope>
    <source>
        <strain evidence="1">E10</strain>
    </source>
</reference>
<evidence type="ECO:0000313" key="1">
    <source>
        <dbReference type="EMBL" id="BBL70707.1"/>
    </source>
</evidence>
<protein>
    <submittedName>
        <fullName evidence="1">Uncharacterized protein</fullName>
    </submittedName>
</protein>
<dbReference type="AlphaFoldDB" id="A0A8D4VQC6"/>
<dbReference type="Proteomes" id="UP000824988">
    <property type="component" value="Chromosome"/>
</dbReference>
<dbReference type="RefSeq" id="WP_156302498.1">
    <property type="nucleotide sequence ID" value="NZ_AP019782.1"/>
</dbReference>
<dbReference type="EMBL" id="AP019782">
    <property type="protein sequence ID" value="BBL70707.1"/>
    <property type="molecule type" value="Genomic_DNA"/>
</dbReference>
<accession>A0A8D4VQC6</accession>
<sequence length="54" mass="5819">MNQQAIPLTMRPEEIDPVPKSLSPLALIGLGNLIGTRRGRWAPRFNGSIHGAVA</sequence>
<gene>
    <name evidence="1" type="ORF">MoryE10_13130</name>
</gene>
<evidence type="ECO:0000313" key="2">
    <source>
        <dbReference type="Proteomes" id="UP000824988"/>
    </source>
</evidence>
<name>A0A8D4VQC6_9GAMM</name>
<proteinExistence type="predicted"/>
<keyword evidence="2" id="KW-1185">Reference proteome</keyword>
<dbReference type="KEGG" id="moz:MoryE10_13130"/>